<dbReference type="Proteomes" id="UP000502415">
    <property type="component" value="Chromosome"/>
</dbReference>
<accession>A0A7Z2VY14</accession>
<dbReference type="EMBL" id="CP051685">
    <property type="protein sequence ID" value="QJE01517.1"/>
    <property type="molecule type" value="Genomic_DNA"/>
</dbReference>
<evidence type="ECO:0000313" key="1">
    <source>
        <dbReference type="EMBL" id="QJE01517.1"/>
    </source>
</evidence>
<protein>
    <submittedName>
        <fullName evidence="1">Uncharacterized protein</fullName>
    </submittedName>
</protein>
<organism evidence="1 2">
    <name type="scientific">Massilia forsythiae</name>
    <dbReference type="NCBI Taxonomy" id="2728020"/>
    <lineage>
        <taxon>Bacteria</taxon>
        <taxon>Pseudomonadati</taxon>
        <taxon>Pseudomonadota</taxon>
        <taxon>Betaproteobacteria</taxon>
        <taxon>Burkholderiales</taxon>
        <taxon>Oxalobacteraceae</taxon>
        <taxon>Telluria group</taxon>
        <taxon>Massilia</taxon>
    </lineage>
</organism>
<dbReference type="AlphaFoldDB" id="A0A7Z2VY14"/>
<sequence>MTAAYDMFMKQYHATGSEKADGYSREAFIGLTPHERDEVFRLLVTELPWSVEWLFFVNAERALPIVKEAEQKSRNDPYGDTYKLQTAIVDHTGDLTYQNHMIEDYPAYHKRKKPLVVDAINRTPANETTVDFFKELVLTETNEDAAAGASMYFLDSLNVANATQHDRVIYDRLLDELRSDDTSAKRRAIVQAESTAGLTDS</sequence>
<name>A0A7Z2VY14_9BURK</name>
<proteinExistence type="predicted"/>
<keyword evidence="2" id="KW-1185">Reference proteome</keyword>
<dbReference type="KEGG" id="mfy:HH212_17015"/>
<gene>
    <name evidence="1" type="ORF">HH212_17015</name>
</gene>
<evidence type="ECO:0000313" key="2">
    <source>
        <dbReference type="Proteomes" id="UP000502415"/>
    </source>
</evidence>
<reference evidence="1 2" key="1">
    <citation type="submission" date="2020-04" db="EMBL/GenBank/DDBJ databases">
        <title>Genome sequencing of novel species.</title>
        <authorList>
            <person name="Heo J."/>
            <person name="Kim S.-J."/>
            <person name="Kim J.-S."/>
            <person name="Hong S.-B."/>
            <person name="Kwon S.-W."/>
        </authorList>
    </citation>
    <scope>NUCLEOTIDE SEQUENCE [LARGE SCALE GENOMIC DNA]</scope>
    <source>
        <strain evidence="1 2">GN2-R2</strain>
    </source>
</reference>
<dbReference type="RefSeq" id="WP_170203539.1">
    <property type="nucleotide sequence ID" value="NZ_CP051685.1"/>
</dbReference>